<dbReference type="CDD" id="cd04301">
    <property type="entry name" value="NAT_SF"/>
    <property type="match status" value="1"/>
</dbReference>
<keyword evidence="1 4" id="KW-0808">Transferase</keyword>
<proteinExistence type="predicted"/>
<accession>E0Q6K3</accession>
<dbReference type="GO" id="GO:0008080">
    <property type="term" value="F:N-acetyltransferase activity"/>
    <property type="evidence" value="ECO:0007669"/>
    <property type="project" value="InterPro"/>
</dbReference>
<dbReference type="InterPro" id="IPR016181">
    <property type="entry name" value="Acyl_CoA_acyltransferase"/>
</dbReference>
<dbReference type="SUPFAM" id="SSF55729">
    <property type="entry name" value="Acyl-CoA N-acyltransferases (Nat)"/>
    <property type="match status" value="1"/>
</dbReference>
<gene>
    <name evidence="4" type="ORF">HMPREF0168_0761</name>
</gene>
<feature type="domain" description="N-acetyltransferase" evidence="3">
    <location>
        <begin position="11"/>
        <end position="150"/>
    </location>
</feature>
<keyword evidence="2" id="KW-0012">Acyltransferase</keyword>
<dbReference type="Gene3D" id="3.40.630.30">
    <property type="match status" value="1"/>
</dbReference>
<dbReference type="InterPro" id="IPR045039">
    <property type="entry name" value="NSI-like"/>
</dbReference>
<protein>
    <submittedName>
        <fullName evidence="4">Acetyltransferase, GNAT family</fullName>
    </submittedName>
</protein>
<dbReference type="PANTHER" id="PTHR43626">
    <property type="entry name" value="ACYL-COA N-ACYLTRANSFERASE"/>
    <property type="match status" value="1"/>
</dbReference>
<reference evidence="4 5" key="1">
    <citation type="submission" date="2010-08" db="EMBL/GenBank/DDBJ databases">
        <authorList>
            <person name="Muzny D."/>
            <person name="Qin X."/>
            <person name="Deng J."/>
            <person name="Jiang H."/>
            <person name="Liu Y."/>
            <person name="Qu J."/>
            <person name="Song X.-Z."/>
            <person name="Zhang L."/>
            <person name="Thornton R."/>
            <person name="Coyle M."/>
            <person name="Francisco L."/>
            <person name="Jackson L."/>
            <person name="Javaid M."/>
            <person name="Korchina V."/>
            <person name="Kovar C."/>
            <person name="Mata R."/>
            <person name="Mathew T."/>
            <person name="Ngo R."/>
            <person name="Nguyen L."/>
            <person name="Nguyen N."/>
            <person name="Okwuonu G."/>
            <person name="Ongeri F."/>
            <person name="Pham C."/>
            <person name="Simmons D."/>
            <person name="Wilczek-Boney K."/>
            <person name="Hale W."/>
            <person name="Jakkamsetti A."/>
            <person name="Pham P."/>
            <person name="Ruth R."/>
            <person name="San Lucas F."/>
            <person name="Warren J."/>
            <person name="Zhang J."/>
            <person name="Zhao Z."/>
            <person name="Zhou C."/>
            <person name="Zhu D."/>
            <person name="Lee S."/>
            <person name="Bess C."/>
            <person name="Blankenburg K."/>
            <person name="Forbes L."/>
            <person name="Fu Q."/>
            <person name="Gubbala S."/>
            <person name="Hirani K."/>
            <person name="Jayaseelan J.C."/>
            <person name="Lara F."/>
            <person name="Munidasa M."/>
            <person name="Palculict T."/>
            <person name="Patil S."/>
            <person name="Pu L.-L."/>
            <person name="Saada N."/>
            <person name="Tang L."/>
            <person name="Weissenberger G."/>
            <person name="Zhu Y."/>
            <person name="Hemphill L."/>
            <person name="Shang Y."/>
            <person name="Youmans B."/>
            <person name="Ayvaz T."/>
            <person name="Ross M."/>
            <person name="Santibanez J."/>
            <person name="Aqrawi P."/>
            <person name="Gross S."/>
            <person name="Joshi V."/>
            <person name="Fowler G."/>
            <person name="Nazareth L."/>
            <person name="Reid J."/>
            <person name="Worley K."/>
            <person name="Petrosino J."/>
            <person name="Highlander S."/>
            <person name="Gibbs R."/>
        </authorList>
    </citation>
    <scope>NUCLEOTIDE SEQUENCE [LARGE SCALE GENOMIC DNA]</scope>
    <source>
        <strain evidence="4 5">ATCC 27679</strain>
    </source>
</reference>
<evidence type="ECO:0000313" key="4">
    <source>
        <dbReference type="EMBL" id="EFM41368.1"/>
    </source>
</evidence>
<evidence type="ECO:0000256" key="2">
    <source>
        <dbReference type="ARBA" id="ARBA00023315"/>
    </source>
</evidence>
<organism evidence="4 5">
    <name type="scientific">Bifidobacterium dentium ATCC 27679</name>
    <dbReference type="NCBI Taxonomy" id="871562"/>
    <lineage>
        <taxon>Bacteria</taxon>
        <taxon>Bacillati</taxon>
        <taxon>Actinomycetota</taxon>
        <taxon>Actinomycetes</taxon>
        <taxon>Bifidobacteriales</taxon>
        <taxon>Bifidobacteriaceae</taxon>
        <taxon>Bifidobacterium</taxon>
    </lineage>
</organism>
<dbReference type="PANTHER" id="PTHR43626:SF4">
    <property type="entry name" value="GCN5-RELATED N-ACETYLTRANSFERASE 2, CHLOROPLASTIC"/>
    <property type="match status" value="1"/>
</dbReference>
<dbReference type="Pfam" id="PF00583">
    <property type="entry name" value="Acetyltransf_1"/>
    <property type="match status" value="1"/>
</dbReference>
<comment type="caution">
    <text evidence="4">The sequence shown here is derived from an EMBL/GenBank/DDBJ whole genome shotgun (WGS) entry which is preliminary data.</text>
</comment>
<dbReference type="GO" id="GO:0005737">
    <property type="term" value="C:cytoplasm"/>
    <property type="evidence" value="ECO:0007669"/>
    <property type="project" value="TreeGrafter"/>
</dbReference>
<dbReference type="InterPro" id="IPR000182">
    <property type="entry name" value="GNAT_dom"/>
</dbReference>
<dbReference type="EMBL" id="AEEQ01000009">
    <property type="protein sequence ID" value="EFM41368.1"/>
    <property type="molecule type" value="Genomic_DNA"/>
</dbReference>
<dbReference type="AlphaFoldDB" id="E0Q6K3"/>
<dbReference type="HOGENOM" id="CLU_086503_5_1_11"/>
<evidence type="ECO:0000256" key="1">
    <source>
        <dbReference type="ARBA" id="ARBA00022679"/>
    </source>
</evidence>
<dbReference type="Proteomes" id="UP000003323">
    <property type="component" value="Unassembled WGS sequence"/>
</dbReference>
<name>E0Q6K3_9BIFI</name>
<dbReference type="PROSITE" id="PS51186">
    <property type="entry name" value="GNAT"/>
    <property type="match status" value="1"/>
</dbReference>
<evidence type="ECO:0000259" key="3">
    <source>
        <dbReference type="PROSITE" id="PS51186"/>
    </source>
</evidence>
<evidence type="ECO:0000313" key="5">
    <source>
        <dbReference type="Proteomes" id="UP000003323"/>
    </source>
</evidence>
<sequence length="150" mass="17194">MIVKGVACDTVQVMEITYTDEKKFTKEQTQRLFRSVGWVSGEYPERLYKALMGSSTVFSAWDGDRLAGLVRVLDDTEMVAYMHYVLVDPEYQGHGIAGHLVGMVKDQYRDYLYIEVMPEESKNASFYQKHGFQIMEDGVAMQICNPGEKR</sequence>